<reference evidence="4" key="2">
    <citation type="submission" date="2015-01" db="EMBL/GenBank/DDBJ databases">
        <title>Evolutionary Origins and Diversification of the Mycorrhizal Mutualists.</title>
        <authorList>
            <consortium name="DOE Joint Genome Institute"/>
            <consortium name="Mycorrhizal Genomics Consortium"/>
            <person name="Kohler A."/>
            <person name="Kuo A."/>
            <person name="Nagy L.G."/>
            <person name="Floudas D."/>
            <person name="Copeland A."/>
            <person name="Barry K.W."/>
            <person name="Cichocki N."/>
            <person name="Veneault-Fourrey C."/>
            <person name="LaButti K."/>
            <person name="Lindquist E.A."/>
            <person name="Lipzen A."/>
            <person name="Lundell T."/>
            <person name="Morin E."/>
            <person name="Murat C."/>
            <person name="Riley R."/>
            <person name="Ohm R."/>
            <person name="Sun H."/>
            <person name="Tunlid A."/>
            <person name="Henrissat B."/>
            <person name="Grigoriev I.V."/>
            <person name="Hibbett D.S."/>
            <person name="Martin F."/>
        </authorList>
    </citation>
    <scope>NUCLEOTIDE SEQUENCE [LARGE SCALE GENOMIC DNA]</scope>
    <source>
        <strain evidence="4">Ve08.2h10</strain>
    </source>
</reference>
<dbReference type="HOGENOM" id="CLU_035509_11_1_1"/>
<dbReference type="Proteomes" id="UP000054538">
    <property type="component" value="Unassembled WGS sequence"/>
</dbReference>
<dbReference type="Pfam" id="PF20151">
    <property type="entry name" value="DUF6533"/>
    <property type="match status" value="1"/>
</dbReference>
<evidence type="ECO:0000313" key="3">
    <source>
        <dbReference type="EMBL" id="KIK81489.1"/>
    </source>
</evidence>
<name>A0A0D0DIU1_9AGAM</name>
<feature type="transmembrane region" description="Helical" evidence="1">
    <location>
        <begin position="200"/>
        <end position="219"/>
    </location>
</feature>
<keyword evidence="1" id="KW-0812">Transmembrane</keyword>
<dbReference type="AlphaFoldDB" id="A0A0D0DIU1"/>
<evidence type="ECO:0000259" key="2">
    <source>
        <dbReference type="Pfam" id="PF20151"/>
    </source>
</evidence>
<protein>
    <submittedName>
        <fullName evidence="3">Unplaced genomic scaffold scaffold_967, whole genome shotgun sequence</fullName>
    </submittedName>
</protein>
<dbReference type="InParanoid" id="A0A0D0DIU1"/>
<gene>
    <name evidence="3" type="ORF">PAXRUDRAFT_832806</name>
</gene>
<organism evidence="3 4">
    <name type="scientific">Paxillus rubicundulus Ve08.2h10</name>
    <dbReference type="NCBI Taxonomy" id="930991"/>
    <lineage>
        <taxon>Eukaryota</taxon>
        <taxon>Fungi</taxon>
        <taxon>Dikarya</taxon>
        <taxon>Basidiomycota</taxon>
        <taxon>Agaricomycotina</taxon>
        <taxon>Agaricomycetes</taxon>
        <taxon>Agaricomycetidae</taxon>
        <taxon>Boletales</taxon>
        <taxon>Paxilineae</taxon>
        <taxon>Paxillaceae</taxon>
        <taxon>Paxillus</taxon>
    </lineage>
</organism>
<dbReference type="EMBL" id="KN825789">
    <property type="protein sequence ID" value="KIK81489.1"/>
    <property type="molecule type" value="Genomic_DNA"/>
</dbReference>
<feature type="transmembrane region" description="Helical" evidence="1">
    <location>
        <begin position="115"/>
        <end position="139"/>
    </location>
</feature>
<feature type="transmembrane region" description="Helical" evidence="1">
    <location>
        <begin position="81"/>
        <end position="103"/>
    </location>
</feature>
<reference evidence="3 4" key="1">
    <citation type="submission" date="2014-04" db="EMBL/GenBank/DDBJ databases">
        <authorList>
            <consortium name="DOE Joint Genome Institute"/>
            <person name="Kuo A."/>
            <person name="Kohler A."/>
            <person name="Jargeat P."/>
            <person name="Nagy L.G."/>
            <person name="Floudas D."/>
            <person name="Copeland A."/>
            <person name="Barry K.W."/>
            <person name="Cichocki N."/>
            <person name="Veneault-Fourrey C."/>
            <person name="LaButti K."/>
            <person name="Lindquist E.A."/>
            <person name="Lipzen A."/>
            <person name="Lundell T."/>
            <person name="Morin E."/>
            <person name="Murat C."/>
            <person name="Sun H."/>
            <person name="Tunlid A."/>
            <person name="Henrissat B."/>
            <person name="Grigoriev I.V."/>
            <person name="Hibbett D.S."/>
            <person name="Martin F."/>
            <person name="Nordberg H.P."/>
            <person name="Cantor M.N."/>
            <person name="Hua S.X."/>
        </authorList>
    </citation>
    <scope>NUCLEOTIDE SEQUENCE [LARGE SCALE GENOMIC DNA]</scope>
    <source>
        <strain evidence="3 4">Ve08.2h10</strain>
    </source>
</reference>
<keyword evidence="1" id="KW-0472">Membrane</keyword>
<accession>A0A0D0DIU1</accession>
<feature type="domain" description="DUF6533" evidence="2">
    <location>
        <begin position="19"/>
        <end position="64"/>
    </location>
</feature>
<proteinExistence type="predicted"/>
<evidence type="ECO:0000256" key="1">
    <source>
        <dbReference type="SAM" id="Phobius"/>
    </source>
</evidence>
<dbReference type="InterPro" id="IPR045340">
    <property type="entry name" value="DUF6533"/>
</dbReference>
<keyword evidence="1" id="KW-1133">Transmembrane helix</keyword>
<dbReference type="OrthoDB" id="3350812at2759"/>
<keyword evidence="4" id="KW-1185">Reference proteome</keyword>
<evidence type="ECO:0000313" key="4">
    <source>
        <dbReference type="Proteomes" id="UP000054538"/>
    </source>
</evidence>
<sequence length="288" mass="32465">MDSSIDVVAELHQQQFAKYMNVAALTAFVFDFCLTFPSEVYHVWGRKWDITRVVFTISRYLSIVASALTCYDALHSHKCSAYSYIIDGIVNVCFISAEGILIVRTNALWGHSRRVLAVLITLGVAFIIASTVTWSKVNISQPGDSDYTTECGSSVSRNAAFRCVFLMTHEIILQSMNTWRKLRTYRNVQSRVLNTLYWDGIMYMFWIILLMAVNTSVIIATPLPYITSLDTAQVALQSVFASRIFFNLRECDEHIRYGGSVTEMSLGPLQFSPQSVGISQLQVEDSVL</sequence>
<feature type="transmembrane region" description="Helical" evidence="1">
    <location>
        <begin position="20"/>
        <end position="41"/>
    </location>
</feature>